<reference evidence="19 20" key="1">
    <citation type="submission" date="2018-07" db="EMBL/GenBank/DDBJ databases">
        <title>Genomic Encyclopedia of Type Strains, Phase IV (KMG-IV): sequencing the most valuable type-strain genomes for metagenomic binning, comparative biology and taxonomic classification.</title>
        <authorList>
            <person name="Goeker M."/>
        </authorList>
    </citation>
    <scope>NUCLEOTIDE SEQUENCE [LARGE SCALE GENOMIC DNA]</scope>
    <source>
        <strain evidence="19 20">DSM 103736</strain>
    </source>
</reference>
<dbReference type="AlphaFoldDB" id="A0A370R462"/>
<feature type="domain" description="NADP transhydrogenase beta-like" evidence="18">
    <location>
        <begin position="7"/>
        <end position="461"/>
    </location>
</feature>
<dbReference type="Proteomes" id="UP000254848">
    <property type="component" value="Unassembled WGS sequence"/>
</dbReference>
<keyword evidence="7 16" id="KW-1003">Cell membrane</keyword>
<gene>
    <name evidence="19" type="ORF">C8D90_101653</name>
</gene>
<feature type="transmembrane region" description="Helical" evidence="17">
    <location>
        <begin position="87"/>
        <end position="106"/>
    </location>
</feature>
<evidence type="ECO:0000256" key="13">
    <source>
        <dbReference type="ARBA" id="ARBA00023027"/>
    </source>
</evidence>
<comment type="similarity">
    <text evidence="3 16">Belongs to the PNT beta subunit family.</text>
</comment>
<comment type="catalytic activity">
    <reaction evidence="15 16">
        <text>NAD(+) + NADPH + H(+)(in) = NADH + NADP(+) + H(+)(out)</text>
        <dbReference type="Rhea" id="RHEA:47992"/>
        <dbReference type="ChEBI" id="CHEBI:15378"/>
        <dbReference type="ChEBI" id="CHEBI:57540"/>
        <dbReference type="ChEBI" id="CHEBI:57783"/>
        <dbReference type="ChEBI" id="CHEBI:57945"/>
        <dbReference type="ChEBI" id="CHEBI:58349"/>
        <dbReference type="EC" id="7.1.1.1"/>
    </reaction>
</comment>
<evidence type="ECO:0000256" key="12">
    <source>
        <dbReference type="ARBA" id="ARBA00022989"/>
    </source>
</evidence>
<feature type="transmembrane region" description="Helical" evidence="17">
    <location>
        <begin position="164"/>
        <end position="180"/>
    </location>
</feature>
<organism evidence="19 20">
    <name type="scientific">Enterobacillus tribolii</name>
    <dbReference type="NCBI Taxonomy" id="1487935"/>
    <lineage>
        <taxon>Bacteria</taxon>
        <taxon>Pseudomonadati</taxon>
        <taxon>Pseudomonadota</taxon>
        <taxon>Gammaproteobacteria</taxon>
        <taxon>Enterobacterales</taxon>
        <taxon>Hafniaceae</taxon>
        <taxon>Enterobacillus</taxon>
    </lineage>
</organism>
<keyword evidence="20" id="KW-1185">Reference proteome</keyword>
<feature type="transmembrane region" description="Helical" evidence="17">
    <location>
        <begin position="241"/>
        <end position="261"/>
    </location>
</feature>
<evidence type="ECO:0000256" key="1">
    <source>
        <dbReference type="ARBA" id="ARBA00003943"/>
    </source>
</evidence>
<keyword evidence="11 16" id="KW-1278">Translocase</keyword>
<dbReference type="InterPro" id="IPR029035">
    <property type="entry name" value="DHS-like_NAD/FAD-binding_dom"/>
</dbReference>
<keyword evidence="10 16" id="KW-0521">NADP</keyword>
<dbReference type="Gene3D" id="3.40.50.1220">
    <property type="entry name" value="TPP-binding domain"/>
    <property type="match status" value="1"/>
</dbReference>
<dbReference type="PANTHER" id="PTHR44758">
    <property type="entry name" value="NAD(P) TRANSHYDROGENASE SUBUNIT BETA"/>
    <property type="match status" value="1"/>
</dbReference>
<dbReference type="PANTHER" id="PTHR44758:SF1">
    <property type="entry name" value="NAD(P) TRANSHYDROGENASE SUBUNIT BETA"/>
    <property type="match status" value="1"/>
</dbReference>
<feature type="transmembrane region" description="Helical" evidence="17">
    <location>
        <begin position="186"/>
        <end position="208"/>
    </location>
</feature>
<evidence type="ECO:0000256" key="16">
    <source>
        <dbReference type="PIRNR" id="PIRNR000204"/>
    </source>
</evidence>
<evidence type="ECO:0000313" key="20">
    <source>
        <dbReference type="Proteomes" id="UP000254848"/>
    </source>
</evidence>
<evidence type="ECO:0000256" key="6">
    <source>
        <dbReference type="ARBA" id="ARBA00014581"/>
    </source>
</evidence>
<feature type="transmembrane region" description="Helical" evidence="17">
    <location>
        <begin position="33"/>
        <end position="51"/>
    </location>
</feature>
<proteinExistence type="inferred from homology"/>
<evidence type="ECO:0000256" key="2">
    <source>
        <dbReference type="ARBA" id="ARBA00004429"/>
    </source>
</evidence>
<dbReference type="NCBIfam" id="NF006974">
    <property type="entry name" value="PRK09444.1"/>
    <property type="match status" value="1"/>
</dbReference>
<dbReference type="GO" id="GO:0005886">
    <property type="term" value="C:plasma membrane"/>
    <property type="evidence" value="ECO:0007669"/>
    <property type="project" value="UniProtKB-SubCell"/>
</dbReference>
<keyword evidence="8 16" id="KW-0997">Cell inner membrane</keyword>
<dbReference type="InterPro" id="IPR034300">
    <property type="entry name" value="PNTB-like"/>
</dbReference>
<feature type="transmembrane region" description="Helical" evidence="17">
    <location>
        <begin position="6"/>
        <end position="24"/>
    </location>
</feature>
<feature type="transmembrane region" description="Helical" evidence="17">
    <location>
        <begin position="126"/>
        <end position="144"/>
    </location>
</feature>
<comment type="subunit">
    <text evidence="4">Heterodimer of an alpha and a beta chain.</text>
</comment>
<dbReference type="GO" id="GO:0008750">
    <property type="term" value="F:proton-translocating NAD(P)+ transhydrogenase activity"/>
    <property type="evidence" value="ECO:0007669"/>
    <property type="project" value="UniProtKB-EC"/>
</dbReference>
<evidence type="ECO:0000256" key="8">
    <source>
        <dbReference type="ARBA" id="ARBA00022519"/>
    </source>
</evidence>
<comment type="function">
    <text evidence="1 16">The transhydrogenation between NADH and NADP is coupled to respiration and ATP hydrolysis and functions as a proton pump across the membrane.</text>
</comment>
<feature type="transmembrane region" description="Helical" evidence="17">
    <location>
        <begin position="57"/>
        <end position="75"/>
    </location>
</feature>
<evidence type="ECO:0000256" key="11">
    <source>
        <dbReference type="ARBA" id="ARBA00022967"/>
    </source>
</evidence>
<dbReference type="SUPFAM" id="SSF52467">
    <property type="entry name" value="DHS-like NAD/FAD-binding domain"/>
    <property type="match status" value="1"/>
</dbReference>
<sequence length="463" mass="49088">MSGGLVTAAYIVAAILFIFSLAGLSKHETSKQGNIFGVVGMAIALIATILGPDSSNVGWIIVAMVIGGAIGVYLAKKVEMTEMPELVAILHSFVGLAAVLVGFNSFIGHDAGSMPQVMENIHLTEVFLGIFIGAVTFTGSIVAFGKLRGIISSKPLMLPHRHKMNLAAMVVSFLLMVWFVKTDSIGVEVFTLLLMTIIALAFGWHLVASIGGADMPVVVSMLNSYSGWAAAAAGFMLSNDLLIVTGALVGSSGAILSYIMCKAMNRSFISVIAGGFGTDGSSTGDDQEMGEYREASAEDVAELLKNSTSVIITPGYGMAVAQAQYPVHDITAKLRARGINVRFGIHPVAGRLPGHMNVLLAEAKVPYDIVLEMDEINEDFPETDTVLVIGANDTVNPAALEDPRSPIAGMPVLEVWKAQNVIVFKRSMNTGYAGVQNPLFFKENTQMLFGDAKDSVEAILRAL</sequence>
<comment type="caution">
    <text evidence="19">The sequence shown here is derived from an EMBL/GenBank/DDBJ whole genome shotgun (WGS) entry which is preliminary data.</text>
</comment>
<dbReference type="PIRSF" id="PIRSF000204">
    <property type="entry name" value="PNTB"/>
    <property type="match status" value="1"/>
</dbReference>
<keyword evidence="12 17" id="KW-1133">Transmembrane helix</keyword>
<dbReference type="EMBL" id="QRAP01000001">
    <property type="protein sequence ID" value="RDK97208.1"/>
    <property type="molecule type" value="Genomic_DNA"/>
</dbReference>
<evidence type="ECO:0000256" key="5">
    <source>
        <dbReference type="ARBA" id="ARBA00012943"/>
    </source>
</evidence>
<evidence type="ECO:0000313" key="19">
    <source>
        <dbReference type="EMBL" id="RDK97208.1"/>
    </source>
</evidence>
<dbReference type="RefSeq" id="WP_115456948.1">
    <property type="nucleotide sequence ID" value="NZ_QRAP01000001.1"/>
</dbReference>
<dbReference type="GO" id="GO:0050661">
    <property type="term" value="F:NADP binding"/>
    <property type="evidence" value="ECO:0007669"/>
    <property type="project" value="InterPro"/>
</dbReference>
<evidence type="ECO:0000256" key="17">
    <source>
        <dbReference type="SAM" id="Phobius"/>
    </source>
</evidence>
<keyword evidence="13 16" id="KW-0520">NAD</keyword>
<evidence type="ECO:0000256" key="7">
    <source>
        <dbReference type="ARBA" id="ARBA00022475"/>
    </source>
</evidence>
<evidence type="ECO:0000256" key="4">
    <source>
        <dbReference type="ARBA" id="ARBA00011870"/>
    </source>
</evidence>
<protein>
    <recommendedName>
        <fullName evidence="6 16">NAD(P) transhydrogenase subunit beta</fullName>
        <ecNumber evidence="5 16">7.1.1.1</ecNumber>
    </recommendedName>
    <alternativeName>
        <fullName evidence="16">Nicotinamide nucleotide transhydrogenase subunit beta</fullName>
    </alternativeName>
</protein>
<dbReference type="Pfam" id="PF02233">
    <property type="entry name" value="PNTB"/>
    <property type="match status" value="1"/>
</dbReference>
<accession>A0A370R462</accession>
<name>A0A370R462_9GAMM</name>
<dbReference type="OrthoDB" id="9763786at2"/>
<dbReference type="EC" id="7.1.1.1" evidence="5 16"/>
<keyword evidence="9 17" id="KW-0812">Transmembrane</keyword>
<dbReference type="FunFam" id="3.40.50.1220:FF:000002">
    <property type="entry name" value="NAD(P) transhydrogenase subunit beta"/>
    <property type="match status" value="1"/>
</dbReference>
<evidence type="ECO:0000256" key="10">
    <source>
        <dbReference type="ARBA" id="ARBA00022857"/>
    </source>
</evidence>
<evidence type="ECO:0000256" key="14">
    <source>
        <dbReference type="ARBA" id="ARBA00023136"/>
    </source>
</evidence>
<evidence type="ECO:0000256" key="3">
    <source>
        <dbReference type="ARBA" id="ARBA00007919"/>
    </source>
</evidence>
<dbReference type="InterPro" id="IPR012136">
    <property type="entry name" value="NADH_DH_b"/>
</dbReference>
<keyword evidence="14 16" id="KW-0472">Membrane</keyword>
<feature type="transmembrane region" description="Helical" evidence="17">
    <location>
        <begin position="215"/>
        <end position="235"/>
    </location>
</feature>
<evidence type="ECO:0000259" key="18">
    <source>
        <dbReference type="Pfam" id="PF02233"/>
    </source>
</evidence>
<evidence type="ECO:0000256" key="9">
    <source>
        <dbReference type="ARBA" id="ARBA00022692"/>
    </source>
</evidence>
<evidence type="ECO:0000256" key="15">
    <source>
        <dbReference type="ARBA" id="ARBA00048202"/>
    </source>
</evidence>
<comment type="subcellular location">
    <subcellularLocation>
        <location evidence="2">Cell inner membrane</location>
        <topology evidence="2">Multi-pass membrane protein</topology>
    </subcellularLocation>
</comment>